<evidence type="ECO:0000256" key="6">
    <source>
        <dbReference type="SAM" id="MobiDB-lite"/>
    </source>
</evidence>
<evidence type="ECO:0000313" key="9">
    <source>
        <dbReference type="Proteomes" id="UP000256690"/>
    </source>
</evidence>
<dbReference type="GeneID" id="38112331"/>
<dbReference type="GO" id="GO:0070979">
    <property type="term" value="P:protein K11-linked ubiquitination"/>
    <property type="evidence" value="ECO:0007669"/>
    <property type="project" value="TreeGrafter"/>
</dbReference>
<dbReference type="Pfam" id="PF03256">
    <property type="entry name" value="ANAPC10"/>
    <property type="match status" value="1"/>
</dbReference>
<evidence type="ECO:0000256" key="4">
    <source>
        <dbReference type="ARBA" id="ARBA00022786"/>
    </source>
</evidence>
<dbReference type="GO" id="GO:0031145">
    <property type="term" value="P:anaphase-promoting complex-dependent catabolic process"/>
    <property type="evidence" value="ECO:0007669"/>
    <property type="project" value="InterPro"/>
</dbReference>
<dbReference type="PANTHER" id="PTHR12936">
    <property type="entry name" value="ANAPHASE-PROMOTING COMPLEX 10"/>
    <property type="match status" value="1"/>
</dbReference>
<evidence type="ECO:0000256" key="2">
    <source>
        <dbReference type="ARBA" id="ARBA00022618"/>
    </source>
</evidence>
<dbReference type="GO" id="GO:0051301">
    <property type="term" value="P:cell division"/>
    <property type="evidence" value="ECO:0007669"/>
    <property type="project" value="UniProtKB-KW"/>
</dbReference>
<dbReference type="STRING" id="1810919.A0A3D8SV70"/>
<dbReference type="RefSeq" id="XP_026607140.1">
    <property type="nucleotide sequence ID" value="XM_026743977.1"/>
</dbReference>
<dbReference type="SMART" id="SM01337">
    <property type="entry name" value="APC10"/>
    <property type="match status" value="1"/>
</dbReference>
<accession>A0A3D8SV70</accession>
<evidence type="ECO:0000256" key="1">
    <source>
        <dbReference type="ARBA" id="ARBA00006762"/>
    </source>
</evidence>
<dbReference type="EMBL" id="PVWQ01000002">
    <property type="protein sequence ID" value="RDW90186.1"/>
    <property type="molecule type" value="Genomic_DNA"/>
</dbReference>
<feature type="compositionally biased region" description="Basic and acidic residues" evidence="6">
    <location>
        <begin position="343"/>
        <end position="354"/>
    </location>
</feature>
<keyword evidence="2" id="KW-0132">Cell division</keyword>
<keyword evidence="5" id="KW-0131">Cell cycle</keyword>
<dbReference type="Gene3D" id="2.60.120.260">
    <property type="entry name" value="Galactose-binding domain-like"/>
    <property type="match status" value="1"/>
</dbReference>
<feature type="compositionally biased region" description="Acidic residues" evidence="6">
    <location>
        <begin position="104"/>
        <end position="132"/>
    </location>
</feature>
<reference evidence="8 9" key="1">
    <citation type="journal article" date="2018" name="IMA Fungus">
        <title>IMA Genome-F 9: Draft genome sequence of Annulohypoxylon stygium, Aspergillus mulundensis, Berkeleyomyces basicola (syn. Thielaviopsis basicola), Ceratocystis smalleyi, two Cercospora beticola strains, Coleophoma cylindrospora, Fusarium fracticaudum, Phialophora cf. hyalina, and Morchella septimelata.</title>
        <authorList>
            <person name="Wingfield B.D."/>
            <person name="Bills G.F."/>
            <person name="Dong Y."/>
            <person name="Huang W."/>
            <person name="Nel W.J."/>
            <person name="Swalarsk-Parry B.S."/>
            <person name="Vaghefi N."/>
            <person name="Wilken P.M."/>
            <person name="An Z."/>
            <person name="de Beer Z.W."/>
            <person name="De Vos L."/>
            <person name="Chen L."/>
            <person name="Duong T.A."/>
            <person name="Gao Y."/>
            <person name="Hammerbacher A."/>
            <person name="Kikkert J.R."/>
            <person name="Li Y."/>
            <person name="Li H."/>
            <person name="Li K."/>
            <person name="Li Q."/>
            <person name="Liu X."/>
            <person name="Ma X."/>
            <person name="Naidoo K."/>
            <person name="Pethybridge S.J."/>
            <person name="Sun J."/>
            <person name="Steenkamp E.T."/>
            <person name="van der Nest M.A."/>
            <person name="van Wyk S."/>
            <person name="Wingfield M.J."/>
            <person name="Xiong C."/>
            <person name="Yue Q."/>
            <person name="Zhang X."/>
        </authorList>
    </citation>
    <scope>NUCLEOTIDE SEQUENCE [LARGE SCALE GENOMIC DNA]</scope>
    <source>
        <strain evidence="8 9">DSM 5745</strain>
    </source>
</reference>
<dbReference type="CDD" id="cd08366">
    <property type="entry name" value="APC10"/>
    <property type="match status" value="1"/>
</dbReference>
<proteinExistence type="inferred from homology"/>
<feature type="compositionally biased region" description="Basic residues" evidence="6">
    <location>
        <begin position="1"/>
        <end position="10"/>
    </location>
</feature>
<feature type="region of interest" description="Disordered" evidence="6">
    <location>
        <begin position="88"/>
        <end position="188"/>
    </location>
</feature>
<feature type="domain" description="DOC" evidence="7">
    <location>
        <begin position="168"/>
        <end position="440"/>
    </location>
</feature>
<dbReference type="OrthoDB" id="24948at2759"/>
<feature type="compositionally biased region" description="Basic and acidic residues" evidence="6">
    <location>
        <begin position="447"/>
        <end position="462"/>
    </location>
</feature>
<evidence type="ECO:0000313" key="8">
    <source>
        <dbReference type="EMBL" id="RDW90186.1"/>
    </source>
</evidence>
<feature type="compositionally biased region" description="Polar residues" evidence="6">
    <location>
        <begin position="31"/>
        <end position="43"/>
    </location>
</feature>
<sequence length="478" mass="52837">MPRNILRRHPTAPSDSPPQQPQQRQQRQRLNHVSAQSQFQTPSPRGIPFPHLHPSPGGAIDPSADVAGAPEPVRRAAQAQAALFSLFGRGVTGRPQGRGSIINQDEDEGEEQFDEDSPFDEDVDGGDLNGEEAEGRADLNPEGDEADLSEEEMGDVIEGGMEDDEGPEEDEDELMQDRDKSPTPLPSDLREISSLASWTVSTHKPGCGVAALRNPDHTQYWQSDGPQPHTLTLHFFKLVAVVKIRVYLDFSLDESYTPTKMTFLAGMGGNDLVEFATWEGEGPCGWVDVPLEGVGGQNGGWVRKRRRPRRVPKSSVLRRSRKGKGKAGSAGSVFANDSMLSDPENRDSLDHETSIYDEEDQAYDWDDDDDDDDDLEDDDDPYAGSVLKAMVIQMRVMENHQNGKDTHVRGFQVFARDDDRRRIGNAPSASADGRVRRHSIRKSLRGANDDDTRDGGVTDRGRVPGLEEPDWMGDPVIR</sequence>
<keyword evidence="3" id="KW-0498">Mitosis</keyword>
<feature type="region of interest" description="Disordered" evidence="6">
    <location>
        <begin position="1"/>
        <end position="75"/>
    </location>
</feature>
<keyword evidence="9" id="KW-1185">Reference proteome</keyword>
<dbReference type="GO" id="GO:0005680">
    <property type="term" value="C:anaphase-promoting complex"/>
    <property type="evidence" value="ECO:0007669"/>
    <property type="project" value="InterPro"/>
</dbReference>
<comment type="similarity">
    <text evidence="1">Belongs to the APC10 family.</text>
</comment>
<evidence type="ECO:0000256" key="3">
    <source>
        <dbReference type="ARBA" id="ARBA00022776"/>
    </source>
</evidence>
<feature type="compositionally biased region" description="Basic residues" evidence="6">
    <location>
        <begin position="302"/>
        <end position="325"/>
    </location>
</feature>
<evidence type="ECO:0000256" key="5">
    <source>
        <dbReference type="ARBA" id="ARBA00023306"/>
    </source>
</evidence>
<name>A0A3D8SV70_9EURO</name>
<dbReference type="InterPro" id="IPR008979">
    <property type="entry name" value="Galactose-bd-like_sf"/>
</dbReference>
<dbReference type="InterPro" id="IPR016901">
    <property type="entry name" value="APC10/Doc1"/>
</dbReference>
<dbReference type="SUPFAM" id="SSF49785">
    <property type="entry name" value="Galactose-binding domain-like"/>
    <property type="match status" value="1"/>
</dbReference>
<organism evidence="8 9">
    <name type="scientific">Aspergillus mulundensis</name>
    <dbReference type="NCBI Taxonomy" id="1810919"/>
    <lineage>
        <taxon>Eukaryota</taxon>
        <taxon>Fungi</taxon>
        <taxon>Dikarya</taxon>
        <taxon>Ascomycota</taxon>
        <taxon>Pezizomycotina</taxon>
        <taxon>Eurotiomycetes</taxon>
        <taxon>Eurotiomycetidae</taxon>
        <taxon>Eurotiales</taxon>
        <taxon>Aspergillaceae</taxon>
        <taxon>Aspergillus</taxon>
        <taxon>Aspergillus subgen. Nidulantes</taxon>
    </lineage>
</organism>
<feature type="compositionally biased region" description="Basic residues" evidence="6">
    <location>
        <begin position="435"/>
        <end position="444"/>
    </location>
</feature>
<dbReference type="PANTHER" id="PTHR12936:SF0">
    <property type="entry name" value="ANAPHASE-PROMOTING COMPLEX SUBUNIT 10"/>
    <property type="match status" value="1"/>
</dbReference>
<protein>
    <recommendedName>
        <fullName evidence="7">DOC domain-containing protein</fullName>
    </recommendedName>
</protein>
<gene>
    <name evidence="8" type="ORF">DSM5745_01961</name>
</gene>
<keyword evidence="4" id="KW-0833">Ubl conjugation pathway</keyword>
<comment type="caution">
    <text evidence="8">The sequence shown here is derived from an EMBL/GenBank/DDBJ whole genome shotgun (WGS) entry which is preliminary data.</text>
</comment>
<dbReference type="InterPro" id="IPR004939">
    <property type="entry name" value="APC_su10/DOC_dom"/>
</dbReference>
<dbReference type="PROSITE" id="PS51284">
    <property type="entry name" value="DOC"/>
    <property type="match status" value="1"/>
</dbReference>
<feature type="compositionally biased region" description="Acidic residues" evidence="6">
    <location>
        <begin position="355"/>
        <end position="381"/>
    </location>
</feature>
<dbReference type="Proteomes" id="UP000256690">
    <property type="component" value="Unassembled WGS sequence"/>
</dbReference>
<dbReference type="AlphaFoldDB" id="A0A3D8SV70"/>
<evidence type="ECO:0000259" key="7">
    <source>
        <dbReference type="PROSITE" id="PS51284"/>
    </source>
</evidence>
<feature type="region of interest" description="Disordered" evidence="6">
    <location>
        <begin position="297"/>
        <end position="382"/>
    </location>
</feature>
<feature type="region of interest" description="Disordered" evidence="6">
    <location>
        <begin position="422"/>
        <end position="478"/>
    </location>
</feature>
<feature type="compositionally biased region" description="Acidic residues" evidence="6">
    <location>
        <begin position="141"/>
        <end position="174"/>
    </location>
</feature>